<dbReference type="GO" id="GO:0005509">
    <property type="term" value="F:calcium ion binding"/>
    <property type="evidence" value="ECO:0007669"/>
    <property type="project" value="InterPro"/>
</dbReference>
<reference evidence="2 3" key="1">
    <citation type="journal article" date="2016" name="Genome Announc.">
        <title>Complete Genome Sequence of Thiostrepton-Producing Streptomyces laurentii ATCC 31255.</title>
        <authorList>
            <person name="Doi K."/>
            <person name="Fujino Y."/>
            <person name="Nagayoshi Y."/>
            <person name="Ohshima T."/>
            <person name="Ogata S."/>
        </authorList>
    </citation>
    <scope>NUCLEOTIDE SEQUENCE [LARGE SCALE GENOMIC DNA]</scope>
    <source>
        <strain evidence="2 3">ATCC 31255</strain>
    </source>
</reference>
<dbReference type="InterPro" id="IPR002048">
    <property type="entry name" value="EF_hand_dom"/>
</dbReference>
<dbReference type="EMBL" id="AP017424">
    <property type="protein sequence ID" value="BAU81039.1"/>
    <property type="molecule type" value="Genomic_DNA"/>
</dbReference>
<dbReference type="Proteomes" id="UP000217676">
    <property type="component" value="Chromosome"/>
</dbReference>
<organism evidence="2 3">
    <name type="scientific">Streptomyces laurentii</name>
    <dbReference type="NCBI Taxonomy" id="39478"/>
    <lineage>
        <taxon>Bacteria</taxon>
        <taxon>Bacillati</taxon>
        <taxon>Actinomycetota</taxon>
        <taxon>Actinomycetes</taxon>
        <taxon>Kitasatosporales</taxon>
        <taxon>Streptomycetaceae</taxon>
        <taxon>Streptomyces</taxon>
    </lineage>
</organism>
<dbReference type="PROSITE" id="PS50222">
    <property type="entry name" value="EF_HAND_2"/>
    <property type="match status" value="1"/>
</dbReference>
<accession>A0A170RUD8</accession>
<dbReference type="AlphaFoldDB" id="A0A170RUD8"/>
<dbReference type="KEGG" id="slau:SLA_0084"/>
<evidence type="ECO:0000313" key="3">
    <source>
        <dbReference type="Proteomes" id="UP000217676"/>
    </source>
</evidence>
<gene>
    <name evidence="2" type="ORF">SLA_0084</name>
</gene>
<sequence>MRNEAVQRAALIFQLLDANGNGVLDAKDFELNADRVLAVATDSRPEARNALADSMRRWWEVLVGALDTNGDGVISPQEFEASVLNPELFGPAADDFANALAALGDPDDDGLIERTRFLALMTAWGFAAPNIDSLFDAFRPDPDDRITVTSWADGIRDYYTPGLAGIPGDRLVSIPA</sequence>
<proteinExistence type="predicted"/>
<protein>
    <recommendedName>
        <fullName evidence="1">EF-hand domain-containing protein</fullName>
    </recommendedName>
</protein>
<evidence type="ECO:0000259" key="1">
    <source>
        <dbReference type="PROSITE" id="PS50222"/>
    </source>
</evidence>
<dbReference type="SUPFAM" id="SSF47473">
    <property type="entry name" value="EF-hand"/>
    <property type="match status" value="1"/>
</dbReference>
<dbReference type="RefSeq" id="WP_359882550.1">
    <property type="nucleotide sequence ID" value="NZ_JBEYHT010000054.1"/>
</dbReference>
<dbReference type="PROSITE" id="PS00018">
    <property type="entry name" value="EF_HAND_1"/>
    <property type="match status" value="2"/>
</dbReference>
<dbReference type="InterPro" id="IPR018247">
    <property type="entry name" value="EF_Hand_1_Ca_BS"/>
</dbReference>
<evidence type="ECO:0000313" key="2">
    <source>
        <dbReference type="EMBL" id="BAU81039.1"/>
    </source>
</evidence>
<dbReference type="Pfam" id="PF13202">
    <property type="entry name" value="EF-hand_5"/>
    <property type="match status" value="2"/>
</dbReference>
<dbReference type="Gene3D" id="1.10.238.10">
    <property type="entry name" value="EF-hand"/>
    <property type="match status" value="1"/>
</dbReference>
<feature type="domain" description="EF-hand" evidence="1">
    <location>
        <begin position="4"/>
        <end position="39"/>
    </location>
</feature>
<name>A0A170RUD8_STRLU</name>
<dbReference type="InterPro" id="IPR011992">
    <property type="entry name" value="EF-hand-dom_pair"/>
</dbReference>
<keyword evidence="3" id="KW-1185">Reference proteome</keyword>